<feature type="repeat" description="RCC1" evidence="2">
    <location>
        <begin position="12"/>
        <end position="53"/>
    </location>
</feature>
<accession>A0A1B6I6Y2</accession>
<evidence type="ECO:0000313" key="5">
    <source>
        <dbReference type="EMBL" id="JAS77763.1"/>
    </source>
</evidence>
<feature type="repeat" description="RCC1" evidence="2">
    <location>
        <begin position="157"/>
        <end position="207"/>
    </location>
</feature>
<dbReference type="InterPro" id="IPR009091">
    <property type="entry name" value="RCC1/BLIP-II"/>
</dbReference>
<dbReference type="PROSITE" id="PS50012">
    <property type="entry name" value="RCC1_3"/>
    <property type="match status" value="7"/>
</dbReference>
<feature type="compositionally biased region" description="Polar residues" evidence="3">
    <location>
        <begin position="463"/>
        <end position="477"/>
    </location>
</feature>
<name>A0A1B6I6Y2_9HEMI</name>
<feature type="repeat" description="RCC1" evidence="2">
    <location>
        <begin position="312"/>
        <end position="367"/>
    </location>
</feature>
<dbReference type="Pfam" id="PF25390">
    <property type="entry name" value="WD40_RLD"/>
    <property type="match status" value="1"/>
</dbReference>
<evidence type="ECO:0000256" key="1">
    <source>
        <dbReference type="ARBA" id="ARBA00022737"/>
    </source>
</evidence>
<dbReference type="PROSITE" id="PS00626">
    <property type="entry name" value="RCC1_2"/>
    <property type="match status" value="5"/>
</dbReference>
<dbReference type="AlphaFoldDB" id="A0A1B6I6Y2"/>
<protein>
    <recommendedName>
        <fullName evidence="4">RCC1-like domain-containing protein</fullName>
    </recommendedName>
</protein>
<dbReference type="Gene3D" id="2.130.10.30">
    <property type="entry name" value="Regulator of chromosome condensation 1/beta-lactamase-inhibitor protein II"/>
    <property type="match status" value="1"/>
</dbReference>
<dbReference type="PANTHER" id="PTHR22870">
    <property type="entry name" value="REGULATOR OF CHROMOSOME CONDENSATION"/>
    <property type="match status" value="1"/>
</dbReference>
<dbReference type="PANTHER" id="PTHR22870:SF440">
    <property type="entry name" value="RETINITIS PIGMENTOSA GTPASE REGULATOR B-RELATED"/>
    <property type="match status" value="1"/>
</dbReference>
<evidence type="ECO:0000256" key="2">
    <source>
        <dbReference type="PROSITE-ProRule" id="PRU00235"/>
    </source>
</evidence>
<feature type="region of interest" description="Disordered" evidence="3">
    <location>
        <begin position="368"/>
        <end position="390"/>
    </location>
</feature>
<dbReference type="EMBL" id="GECU01029943">
    <property type="protein sequence ID" value="JAS77763.1"/>
    <property type="molecule type" value="Transcribed_RNA"/>
</dbReference>
<organism evidence="6">
    <name type="scientific">Homalodisca liturata</name>
    <dbReference type="NCBI Taxonomy" id="320908"/>
    <lineage>
        <taxon>Eukaryota</taxon>
        <taxon>Metazoa</taxon>
        <taxon>Ecdysozoa</taxon>
        <taxon>Arthropoda</taxon>
        <taxon>Hexapoda</taxon>
        <taxon>Insecta</taxon>
        <taxon>Pterygota</taxon>
        <taxon>Neoptera</taxon>
        <taxon>Paraneoptera</taxon>
        <taxon>Hemiptera</taxon>
        <taxon>Auchenorrhyncha</taxon>
        <taxon>Membracoidea</taxon>
        <taxon>Cicadellidae</taxon>
        <taxon>Cicadellinae</taxon>
        <taxon>Proconiini</taxon>
        <taxon>Homalodisca</taxon>
    </lineage>
</organism>
<dbReference type="InterPro" id="IPR051210">
    <property type="entry name" value="Ub_ligase/GEF_domain"/>
</dbReference>
<dbReference type="SUPFAM" id="SSF50985">
    <property type="entry name" value="RCC1/BLIP-II"/>
    <property type="match status" value="1"/>
</dbReference>
<keyword evidence="1" id="KW-0677">Repeat</keyword>
<evidence type="ECO:0000313" key="6">
    <source>
        <dbReference type="EMBL" id="JAS82650.1"/>
    </source>
</evidence>
<gene>
    <name evidence="5" type="ORF">g.14548</name>
    <name evidence="6" type="ORF">g.14551</name>
</gene>
<feature type="non-terminal residue" evidence="6">
    <location>
        <position position="492"/>
    </location>
</feature>
<dbReference type="EMBL" id="GECU01025056">
    <property type="protein sequence ID" value="JAS82650.1"/>
    <property type="molecule type" value="Transcribed_RNA"/>
</dbReference>
<feature type="repeat" description="RCC1" evidence="2">
    <location>
        <begin position="208"/>
        <end position="257"/>
    </location>
</feature>
<feature type="repeat" description="RCC1" evidence="2">
    <location>
        <begin position="106"/>
        <end position="156"/>
    </location>
</feature>
<dbReference type="PRINTS" id="PR00633">
    <property type="entry name" value="RCCNDNSATION"/>
</dbReference>
<feature type="compositionally biased region" description="Basic and acidic residues" evidence="3">
    <location>
        <begin position="368"/>
        <end position="377"/>
    </location>
</feature>
<feature type="domain" description="RCC1-like" evidence="4">
    <location>
        <begin position="139"/>
        <end position="366"/>
    </location>
</feature>
<proteinExistence type="predicted"/>
<dbReference type="InterPro" id="IPR000408">
    <property type="entry name" value="Reg_chr_condens"/>
</dbReference>
<feature type="repeat" description="RCC1" evidence="2">
    <location>
        <begin position="258"/>
        <end position="311"/>
    </location>
</feature>
<dbReference type="InterPro" id="IPR058923">
    <property type="entry name" value="RCC1-like_dom"/>
</dbReference>
<sequence>MAEEDKEIPASGAVFTFGRSRFAENIPSHFFIRNDPVIDVGCGDEHTAVVCQNGRVFVFGSNEWGQLGLGHRSVVTKPSCVKILKPEQATHVACGRAHTIISTGSGKVFACGNNSDGQLGVGDNTDKDTPTPVEGVTGPIEQLAAGCHHSVALNNKGEVFVWGSNSDGQLGLGQEVKSVTTPTRLQLSESVAKIACGYYHTVLLTEEGQVLVCGEGEAGKLGLGFTESVFTPTLVTLDAWPVFVAAGGNHTLVVAVDGKVYGWGSNWSGQLGLPNAKQTEVLVPTLIHTLGDKVIKEVACGESHTAFVTELGELLTCGETRHGKLGYETTDTNPDCSCEPTRISRFKPFTVTKVRCGGCHTMALASPRTDDTDDHLSNGHVSHNTLQPPEVDIVSPPVAARGSLPPLQRVPHVNSMFTEDKLSRESSLASNPQVQDVPEVSVDLVAPDDVDKLEPEKEEDVCTSLSIPKSTPETLSMNEKLEENEDINSIMA</sequence>
<feature type="repeat" description="RCC1" evidence="2">
    <location>
        <begin position="54"/>
        <end position="105"/>
    </location>
</feature>
<evidence type="ECO:0000259" key="4">
    <source>
        <dbReference type="Pfam" id="PF25390"/>
    </source>
</evidence>
<reference evidence="6" key="1">
    <citation type="submission" date="2015-11" db="EMBL/GenBank/DDBJ databases">
        <title>De novo transcriptome assembly of four potential Pierce s Disease insect vectors from Arizona vineyards.</title>
        <authorList>
            <person name="Tassone E.E."/>
        </authorList>
    </citation>
    <scope>NUCLEOTIDE SEQUENCE</scope>
</reference>
<evidence type="ECO:0000256" key="3">
    <source>
        <dbReference type="SAM" id="MobiDB-lite"/>
    </source>
</evidence>
<dbReference type="Pfam" id="PF00415">
    <property type="entry name" value="RCC1"/>
    <property type="match status" value="1"/>
</dbReference>
<feature type="region of interest" description="Disordered" evidence="3">
    <location>
        <begin position="447"/>
        <end position="492"/>
    </location>
</feature>